<dbReference type="Proteomes" id="UP000885936">
    <property type="component" value="Unassembled WGS sequence"/>
</dbReference>
<dbReference type="PANTHER" id="PTHR43731:SF14">
    <property type="entry name" value="PRESENILIN-ASSOCIATED RHOMBOID-LIKE PROTEIN, MITOCHONDRIAL"/>
    <property type="match status" value="1"/>
</dbReference>
<evidence type="ECO:0000313" key="10">
    <source>
        <dbReference type="EMBL" id="OFV66417.1"/>
    </source>
</evidence>
<evidence type="ECO:0000256" key="4">
    <source>
        <dbReference type="ARBA" id="ARBA00022801"/>
    </source>
</evidence>
<keyword evidence="3 7" id="KW-0812">Transmembrane</keyword>
<proteinExistence type="inferred from homology"/>
<protein>
    <submittedName>
        <fullName evidence="9 10">Protease</fullName>
    </submittedName>
</protein>
<dbReference type="EMBL" id="LYOR01000002">
    <property type="protein sequence ID" value="OFV66417.1"/>
    <property type="molecule type" value="Genomic_DNA"/>
</dbReference>
<dbReference type="Gene3D" id="1.20.1540.10">
    <property type="entry name" value="Rhomboid-like"/>
    <property type="match status" value="1"/>
</dbReference>
<dbReference type="Proteomes" id="UP000185779">
    <property type="component" value="Unassembled WGS sequence"/>
</dbReference>
<evidence type="ECO:0000256" key="3">
    <source>
        <dbReference type="ARBA" id="ARBA00022692"/>
    </source>
</evidence>
<feature type="transmembrane region" description="Helical" evidence="7">
    <location>
        <begin position="97"/>
        <end position="114"/>
    </location>
</feature>
<keyword evidence="6 7" id="KW-0472">Membrane</keyword>
<comment type="subcellular location">
    <subcellularLocation>
        <location evidence="1">Membrane</location>
        <topology evidence="1">Multi-pass membrane protein</topology>
    </subcellularLocation>
</comment>
<dbReference type="InterPro" id="IPR050925">
    <property type="entry name" value="Rhomboid_protease_S54"/>
</dbReference>
<comment type="similarity">
    <text evidence="2">Belongs to the peptidase S54 family.</text>
</comment>
<evidence type="ECO:0000256" key="2">
    <source>
        <dbReference type="ARBA" id="ARBA00009045"/>
    </source>
</evidence>
<reference evidence="9" key="2">
    <citation type="journal article" date="2020" name="mSystems">
        <title>Genome- and Community-Level Interaction Insights into Carbon Utilization and Element Cycling Functions of Hydrothermarchaeota in Hydrothermal Sediment.</title>
        <authorList>
            <person name="Zhou Z."/>
            <person name="Liu Y."/>
            <person name="Xu W."/>
            <person name="Pan J."/>
            <person name="Luo Z.H."/>
            <person name="Li M."/>
        </authorList>
    </citation>
    <scope>NUCLEOTIDE SEQUENCE [LARGE SCALE GENOMIC DNA]</scope>
    <source>
        <strain evidence="9">HyVt-386</strain>
    </source>
</reference>
<feature type="transmembrane region" description="Helical" evidence="7">
    <location>
        <begin position="120"/>
        <end position="138"/>
    </location>
</feature>
<evidence type="ECO:0000313" key="11">
    <source>
        <dbReference type="Proteomes" id="UP000185779"/>
    </source>
</evidence>
<keyword evidence="4" id="KW-0378">Hydrolase</keyword>
<feature type="transmembrane region" description="Helical" evidence="7">
    <location>
        <begin position="23"/>
        <end position="45"/>
    </location>
</feature>
<dbReference type="STRING" id="1839936.SBU_000384"/>
<accession>A0A1F2P535</accession>
<reference evidence="10 11" key="1">
    <citation type="submission" date="2016-05" db="EMBL/GenBank/DDBJ databases">
        <title>Microbial consortia oxidize butane by reversing methanogenesis.</title>
        <authorList>
            <person name="Laso-Perez R."/>
            <person name="Richter M."/>
            <person name="Wegener G."/>
            <person name="Musat F."/>
        </authorList>
    </citation>
    <scope>NUCLEOTIDE SEQUENCE [LARGE SCALE GENOMIC DNA]</scope>
    <source>
        <strain evidence="10">BOX1</strain>
    </source>
</reference>
<evidence type="ECO:0000313" key="9">
    <source>
        <dbReference type="EMBL" id="HEC57858.1"/>
    </source>
</evidence>
<dbReference type="Pfam" id="PF01694">
    <property type="entry name" value="Rhomboid"/>
    <property type="match status" value="1"/>
</dbReference>
<evidence type="ECO:0000256" key="1">
    <source>
        <dbReference type="ARBA" id="ARBA00004141"/>
    </source>
</evidence>
<gene>
    <name evidence="9" type="ORF">ENI32_08350</name>
    <name evidence="10" type="ORF">SBU_000384</name>
</gene>
<dbReference type="GO" id="GO:0004252">
    <property type="term" value="F:serine-type endopeptidase activity"/>
    <property type="evidence" value="ECO:0007669"/>
    <property type="project" value="InterPro"/>
</dbReference>
<dbReference type="InterPro" id="IPR035952">
    <property type="entry name" value="Rhomboid-like_sf"/>
</dbReference>
<sequence>MTRRYDGTTYYEPYRYYVPYKNYSLYLIGICIVVYFLQLIPHFTYYFALSAATLASHPWTLVTHIFLHGSMGHLFFNMLFLLFFGPALEQRVGSNRFLFIFLLCGILGGVGHILTSPSSSVIGASGALYGILGVLAILEPDMIIFIYFIPMRITFAVLLLAAFDILMARSGDMIAHTAHLSGLVGGILIGKYLKKEGVIKQRRGWRLQ</sequence>
<feature type="transmembrane region" description="Helical" evidence="7">
    <location>
        <begin position="65"/>
        <end position="85"/>
    </location>
</feature>
<organism evidence="10 11">
    <name type="scientific">Candidatus Syntropharchaeum butanivorans</name>
    <dbReference type="NCBI Taxonomy" id="1839936"/>
    <lineage>
        <taxon>Archaea</taxon>
        <taxon>Methanobacteriati</taxon>
        <taxon>Methanobacteriota</taxon>
        <taxon>Stenosarchaea group</taxon>
        <taxon>Methanomicrobia</taxon>
        <taxon>Methanosarcinales</taxon>
        <taxon>ANME-2 cluster</taxon>
        <taxon>Candidatus Syntropharchaeum</taxon>
    </lineage>
</organism>
<feature type="transmembrane region" description="Helical" evidence="7">
    <location>
        <begin position="173"/>
        <end position="193"/>
    </location>
</feature>
<feature type="domain" description="Peptidase S54 rhomboid" evidence="8">
    <location>
        <begin position="57"/>
        <end position="193"/>
    </location>
</feature>
<comment type="caution">
    <text evidence="10">The sequence shown here is derived from an EMBL/GenBank/DDBJ whole genome shotgun (WGS) entry which is preliminary data.</text>
</comment>
<keyword evidence="10" id="KW-0645">Protease</keyword>
<dbReference type="GO" id="GO:0016020">
    <property type="term" value="C:membrane"/>
    <property type="evidence" value="ECO:0007669"/>
    <property type="project" value="UniProtKB-SubCell"/>
</dbReference>
<evidence type="ECO:0000256" key="6">
    <source>
        <dbReference type="ARBA" id="ARBA00023136"/>
    </source>
</evidence>
<evidence type="ECO:0000256" key="5">
    <source>
        <dbReference type="ARBA" id="ARBA00022989"/>
    </source>
</evidence>
<dbReference type="PATRIC" id="fig|1839936.3.peg.387"/>
<dbReference type="EMBL" id="DRIE01000135">
    <property type="protein sequence ID" value="HEC57858.1"/>
    <property type="molecule type" value="Genomic_DNA"/>
</dbReference>
<name>A0A1F2P535_9EURY</name>
<dbReference type="InterPro" id="IPR022764">
    <property type="entry name" value="Peptidase_S54_rhomboid_dom"/>
</dbReference>
<dbReference type="SUPFAM" id="SSF144091">
    <property type="entry name" value="Rhomboid-like"/>
    <property type="match status" value="1"/>
</dbReference>
<dbReference type="AlphaFoldDB" id="A0A1F2P535"/>
<feature type="transmembrane region" description="Helical" evidence="7">
    <location>
        <begin position="145"/>
        <end position="167"/>
    </location>
</feature>
<keyword evidence="5 7" id="KW-1133">Transmembrane helix</keyword>
<evidence type="ECO:0000256" key="7">
    <source>
        <dbReference type="SAM" id="Phobius"/>
    </source>
</evidence>
<dbReference type="GO" id="GO:0006508">
    <property type="term" value="P:proteolysis"/>
    <property type="evidence" value="ECO:0007669"/>
    <property type="project" value="UniProtKB-KW"/>
</dbReference>
<keyword evidence="11" id="KW-1185">Reference proteome</keyword>
<evidence type="ECO:0000259" key="8">
    <source>
        <dbReference type="Pfam" id="PF01694"/>
    </source>
</evidence>
<dbReference type="PANTHER" id="PTHR43731">
    <property type="entry name" value="RHOMBOID PROTEASE"/>
    <property type="match status" value="1"/>
</dbReference>